<evidence type="ECO:0000256" key="4">
    <source>
        <dbReference type="ARBA" id="ARBA00022692"/>
    </source>
</evidence>
<dbReference type="InterPro" id="IPR003838">
    <property type="entry name" value="ABC3_permease_C"/>
</dbReference>
<keyword evidence="11" id="KW-1185">Reference proteome</keyword>
<dbReference type="Pfam" id="PF12704">
    <property type="entry name" value="MacB_PCD"/>
    <property type="match status" value="1"/>
</dbReference>
<reference evidence="11" key="1">
    <citation type="journal article" date="2019" name="Int. J. Syst. Evol. Microbiol.">
        <title>The Global Catalogue of Microorganisms (GCM) 10K type strain sequencing project: providing services to taxonomists for standard genome sequencing and annotation.</title>
        <authorList>
            <consortium name="The Broad Institute Genomics Platform"/>
            <consortium name="The Broad Institute Genome Sequencing Center for Infectious Disease"/>
            <person name="Wu L."/>
            <person name="Ma J."/>
        </authorList>
    </citation>
    <scope>NUCLEOTIDE SEQUENCE [LARGE SCALE GENOMIC DNA]</scope>
    <source>
        <strain evidence="11">CGMCC 4.1469</strain>
    </source>
</reference>
<evidence type="ECO:0000256" key="6">
    <source>
        <dbReference type="ARBA" id="ARBA00023136"/>
    </source>
</evidence>
<feature type="domain" description="MacB-like periplasmic core" evidence="9">
    <location>
        <begin position="36"/>
        <end position="228"/>
    </location>
</feature>
<feature type="transmembrane region" description="Helical" evidence="7">
    <location>
        <begin position="318"/>
        <end position="341"/>
    </location>
</feature>
<protein>
    <submittedName>
        <fullName evidence="10">ABC transporter permease</fullName>
    </submittedName>
</protein>
<dbReference type="InterPro" id="IPR025857">
    <property type="entry name" value="MacB_PCD"/>
</dbReference>
<gene>
    <name evidence="10" type="ORF">ACFQDI_03920</name>
</gene>
<name>A0ABW0KL23_9BACT</name>
<evidence type="ECO:0000259" key="8">
    <source>
        <dbReference type="Pfam" id="PF02687"/>
    </source>
</evidence>
<keyword evidence="6 7" id="KW-0472">Membrane</keyword>
<organism evidence="10 11">
    <name type="scientific">Prosthecobacter fluviatilis</name>
    <dbReference type="NCBI Taxonomy" id="445931"/>
    <lineage>
        <taxon>Bacteria</taxon>
        <taxon>Pseudomonadati</taxon>
        <taxon>Verrucomicrobiota</taxon>
        <taxon>Verrucomicrobiia</taxon>
        <taxon>Verrucomicrobiales</taxon>
        <taxon>Verrucomicrobiaceae</taxon>
        <taxon>Prosthecobacter</taxon>
    </lineage>
</organism>
<evidence type="ECO:0000259" key="9">
    <source>
        <dbReference type="Pfam" id="PF12704"/>
    </source>
</evidence>
<feature type="domain" description="ABC3 transporter permease C-terminal" evidence="8">
    <location>
        <begin position="279"/>
        <end position="390"/>
    </location>
</feature>
<dbReference type="PANTHER" id="PTHR43738:SF1">
    <property type="entry name" value="HEMIN TRANSPORT SYSTEM PERMEASE PROTEIN HRTB-RELATED"/>
    <property type="match status" value="1"/>
</dbReference>
<dbReference type="InterPro" id="IPR051125">
    <property type="entry name" value="ABC-4/HrtB_transporter"/>
</dbReference>
<accession>A0ABW0KL23</accession>
<feature type="transmembrane region" description="Helical" evidence="7">
    <location>
        <begin position="361"/>
        <end position="383"/>
    </location>
</feature>
<dbReference type="Proteomes" id="UP001596052">
    <property type="component" value="Unassembled WGS sequence"/>
</dbReference>
<comment type="subcellular location">
    <subcellularLocation>
        <location evidence="1">Cell membrane</location>
        <topology evidence="1">Multi-pass membrane protein</topology>
    </subcellularLocation>
</comment>
<evidence type="ECO:0000313" key="11">
    <source>
        <dbReference type="Proteomes" id="UP001596052"/>
    </source>
</evidence>
<sequence>MLRLALKMLFGDTAKYLMLVAGLAVATFLMAQQTAVFCGLMNWTKSTLKNVPAPIWVVEDKVEQVNETNPLLDTDVARVRSVKSVAWASPIYSGIQRVRLENGNFKMIQLIGIDSNTLAGAPAKMLAGDLMKLRLPHSVVIDDLGVTRLARKRGEQVKVGDVFELNDQEARVVGIADAVTSFTGGPYVWTTYERALQYVPPQRKMLQAVICAPREGVSLEQAVEDIRRTTGLKAFINREANFSEFWAQRGGGETNNFSVSTVWWYVKNTGIPISFGTTVIIGLLVGMAVSCQTFYSFVLENMRHLGALKAMGASNGTLCLMLITQAFTVGIIGYGIGLLGTSGFAMGALKNEQPPFYMPEFVPFAVLGVVLSICALAALLGIWRVSKLEPAMVFRS</sequence>
<dbReference type="RefSeq" id="WP_377163618.1">
    <property type="nucleotide sequence ID" value="NZ_JBHSMQ010000001.1"/>
</dbReference>
<dbReference type="PANTHER" id="PTHR43738">
    <property type="entry name" value="ABC TRANSPORTER, MEMBRANE PROTEIN"/>
    <property type="match status" value="1"/>
</dbReference>
<keyword evidence="2" id="KW-0813">Transport</keyword>
<keyword evidence="4 7" id="KW-0812">Transmembrane</keyword>
<evidence type="ECO:0000256" key="2">
    <source>
        <dbReference type="ARBA" id="ARBA00022448"/>
    </source>
</evidence>
<keyword evidence="3" id="KW-1003">Cell membrane</keyword>
<evidence type="ECO:0000256" key="7">
    <source>
        <dbReference type="SAM" id="Phobius"/>
    </source>
</evidence>
<dbReference type="Pfam" id="PF02687">
    <property type="entry name" value="FtsX"/>
    <property type="match status" value="1"/>
</dbReference>
<evidence type="ECO:0000256" key="1">
    <source>
        <dbReference type="ARBA" id="ARBA00004651"/>
    </source>
</evidence>
<feature type="transmembrane region" description="Helical" evidence="7">
    <location>
        <begin position="275"/>
        <end position="298"/>
    </location>
</feature>
<dbReference type="EMBL" id="JBHSMQ010000001">
    <property type="protein sequence ID" value="MFC5453994.1"/>
    <property type="molecule type" value="Genomic_DNA"/>
</dbReference>
<keyword evidence="5 7" id="KW-1133">Transmembrane helix</keyword>
<proteinExistence type="predicted"/>
<comment type="caution">
    <text evidence="10">The sequence shown here is derived from an EMBL/GenBank/DDBJ whole genome shotgun (WGS) entry which is preliminary data.</text>
</comment>
<evidence type="ECO:0000256" key="3">
    <source>
        <dbReference type="ARBA" id="ARBA00022475"/>
    </source>
</evidence>
<evidence type="ECO:0000313" key="10">
    <source>
        <dbReference type="EMBL" id="MFC5453994.1"/>
    </source>
</evidence>
<evidence type="ECO:0000256" key="5">
    <source>
        <dbReference type="ARBA" id="ARBA00022989"/>
    </source>
</evidence>